<feature type="transmembrane region" description="Helical" evidence="2">
    <location>
        <begin position="89"/>
        <end position="106"/>
    </location>
</feature>
<evidence type="ECO:0000313" key="3">
    <source>
        <dbReference type="EMBL" id="GAA5112521.1"/>
    </source>
</evidence>
<comment type="caution">
    <text evidence="3">The sequence shown here is derived from an EMBL/GenBank/DDBJ whole genome shotgun (WGS) entry which is preliminary data.</text>
</comment>
<protein>
    <submittedName>
        <fullName evidence="3">DUF883 family protein</fullName>
    </submittedName>
</protein>
<accession>A0ABP9N9D7</accession>
<evidence type="ECO:0000256" key="1">
    <source>
        <dbReference type="SAM" id="Coils"/>
    </source>
</evidence>
<evidence type="ECO:0000256" key="2">
    <source>
        <dbReference type="SAM" id="Phobius"/>
    </source>
</evidence>
<keyword evidence="2" id="KW-0472">Membrane</keyword>
<keyword evidence="1" id="KW-0175">Coiled coil</keyword>
<sequence length="108" mass="12010">MTNNKKIENHKTAAEKDLQTQLEKLRNEVSGITSTLSNLSANKLHTAKDKAEKLYSTAKESGEEILSQAKDKISDLEQAMNERIRKNPGKSVLFAAGIGFILAQILRR</sequence>
<feature type="coiled-coil region" evidence="1">
    <location>
        <begin position="4"/>
        <end position="86"/>
    </location>
</feature>
<proteinExistence type="predicted"/>
<gene>
    <name evidence="3" type="ORF">GCM10023261_17000</name>
</gene>
<keyword evidence="2" id="KW-1133">Transmembrane helix</keyword>
<evidence type="ECO:0000313" key="4">
    <source>
        <dbReference type="Proteomes" id="UP001500864"/>
    </source>
</evidence>
<name>A0ABP9N9D7_9HYPH</name>
<dbReference type="Proteomes" id="UP001500864">
    <property type="component" value="Unassembled WGS sequence"/>
</dbReference>
<keyword evidence="4" id="KW-1185">Reference proteome</keyword>
<organism evidence="3 4">
    <name type="scientific">Bartonella jaculi</name>
    <dbReference type="NCBI Taxonomy" id="686226"/>
    <lineage>
        <taxon>Bacteria</taxon>
        <taxon>Pseudomonadati</taxon>
        <taxon>Pseudomonadota</taxon>
        <taxon>Alphaproteobacteria</taxon>
        <taxon>Hyphomicrobiales</taxon>
        <taxon>Bartonellaceae</taxon>
        <taxon>Bartonella</taxon>
    </lineage>
</organism>
<reference evidence="4" key="1">
    <citation type="journal article" date="2019" name="Int. J. Syst. Evol. Microbiol.">
        <title>The Global Catalogue of Microorganisms (GCM) 10K type strain sequencing project: providing services to taxonomists for standard genome sequencing and annotation.</title>
        <authorList>
            <consortium name="The Broad Institute Genomics Platform"/>
            <consortium name="The Broad Institute Genome Sequencing Center for Infectious Disease"/>
            <person name="Wu L."/>
            <person name="Ma J."/>
        </authorList>
    </citation>
    <scope>NUCLEOTIDE SEQUENCE [LARGE SCALE GENOMIC DNA]</scope>
    <source>
        <strain evidence="4">JCM 17712</strain>
    </source>
</reference>
<keyword evidence="2" id="KW-0812">Transmembrane</keyword>
<dbReference type="EMBL" id="BAABIZ010000061">
    <property type="protein sequence ID" value="GAA5112521.1"/>
    <property type="molecule type" value="Genomic_DNA"/>
</dbReference>
<dbReference type="RefSeq" id="WP_345117542.1">
    <property type="nucleotide sequence ID" value="NZ_BAABIZ010000061.1"/>
</dbReference>